<feature type="compositionally biased region" description="Basic and acidic residues" evidence="1">
    <location>
        <begin position="63"/>
        <end position="79"/>
    </location>
</feature>
<reference evidence="3 4" key="1">
    <citation type="submission" date="2018-06" db="EMBL/GenBank/DDBJ databases">
        <authorList>
            <consortium name="Pathogen Informatics"/>
            <person name="Doyle S."/>
        </authorList>
    </citation>
    <scope>NUCLEOTIDE SEQUENCE [LARGE SCALE GENOMIC DNA]</scope>
    <source>
        <strain evidence="3 4">NCTC7295</strain>
    </source>
</reference>
<keyword evidence="2" id="KW-0472">Membrane</keyword>
<accession>A0A379S2X4</accession>
<organism evidence="3 4">
    <name type="scientific">Salmonella enterica subsp. arizonae</name>
    <dbReference type="NCBI Taxonomy" id="59203"/>
    <lineage>
        <taxon>Bacteria</taxon>
        <taxon>Pseudomonadati</taxon>
        <taxon>Pseudomonadota</taxon>
        <taxon>Gammaproteobacteria</taxon>
        <taxon>Enterobacterales</taxon>
        <taxon>Enterobacteriaceae</taxon>
        <taxon>Salmonella</taxon>
    </lineage>
</organism>
<feature type="transmembrane region" description="Helical" evidence="2">
    <location>
        <begin position="12"/>
        <end position="31"/>
    </location>
</feature>
<gene>
    <name evidence="3" type="ORF">NCTC7295_02887</name>
</gene>
<keyword evidence="2" id="KW-1133">Transmembrane helix</keyword>
<evidence type="ECO:0000256" key="2">
    <source>
        <dbReference type="SAM" id="Phobius"/>
    </source>
</evidence>
<dbReference type="InterPro" id="IPR019659">
    <property type="entry name" value="DUF2514"/>
</dbReference>
<evidence type="ECO:0000256" key="1">
    <source>
        <dbReference type="SAM" id="MobiDB-lite"/>
    </source>
</evidence>
<dbReference type="EMBL" id="UGWZ01000001">
    <property type="protein sequence ID" value="SUG15227.1"/>
    <property type="molecule type" value="Genomic_DNA"/>
</dbReference>
<evidence type="ECO:0000313" key="4">
    <source>
        <dbReference type="Proteomes" id="UP000254124"/>
    </source>
</evidence>
<protein>
    <submittedName>
        <fullName evidence="3">Phage-tail assembly protein</fullName>
    </submittedName>
</protein>
<dbReference type="Proteomes" id="UP000254124">
    <property type="component" value="Unassembled WGS sequence"/>
</dbReference>
<sequence length="183" mass="20770">MLGFRQMKTRYTVIAGFLVASVLCGTGYVIYQRGYETGSQSERKDWKQKWSERDIADKSAQLEQEKKQRNEELRRQKKTQEIINHAEQEKQKALADAITANDAADRLRRKIASIRRELAASETSRVSADAARRQTAAETANLFADLYEESDRRAGEIARYADAAASAGRVCERTYEAVTRSVE</sequence>
<dbReference type="AlphaFoldDB" id="A0A379S2X4"/>
<feature type="region of interest" description="Disordered" evidence="1">
    <location>
        <begin position="57"/>
        <end position="79"/>
    </location>
</feature>
<dbReference type="Pfam" id="PF10721">
    <property type="entry name" value="DUF2514"/>
    <property type="match status" value="1"/>
</dbReference>
<name>A0A379S2X4_SALER</name>
<keyword evidence="2" id="KW-0812">Transmembrane</keyword>
<evidence type="ECO:0000313" key="3">
    <source>
        <dbReference type="EMBL" id="SUG15227.1"/>
    </source>
</evidence>
<proteinExistence type="predicted"/>